<evidence type="ECO:0000313" key="7">
    <source>
        <dbReference type="EMBL" id="NKI45005.1"/>
    </source>
</evidence>
<comment type="caution">
    <text evidence="7">The sequence shown here is derived from an EMBL/GenBank/DDBJ whole genome shotgun (WGS) entry which is preliminary data.</text>
</comment>
<organism evidence="7 8">
    <name type="scientific">Streptomyces physcomitrii</name>
    <dbReference type="NCBI Taxonomy" id="2724184"/>
    <lineage>
        <taxon>Bacteria</taxon>
        <taxon>Bacillati</taxon>
        <taxon>Actinomycetota</taxon>
        <taxon>Actinomycetes</taxon>
        <taxon>Kitasatosporales</taxon>
        <taxon>Streptomycetaceae</taxon>
        <taxon>Streptomyces</taxon>
    </lineage>
</organism>
<keyword evidence="5" id="KW-0732">Signal</keyword>
<comment type="similarity">
    <text evidence="1">Belongs to the peptidase C40 family.</text>
</comment>
<reference evidence="7 8" key="1">
    <citation type="submission" date="2020-04" db="EMBL/GenBank/DDBJ databases">
        <title>Phylogenetic Diversity and Antibacterial Activity against Ralstonia solanacearum of Endophytic Actinomycete Isolated from Moss.</title>
        <authorList>
            <person name="Zhuang X."/>
        </authorList>
    </citation>
    <scope>NUCLEOTIDE SEQUENCE [LARGE SCALE GENOMIC DNA]</scope>
    <source>
        <strain evidence="7 8">LD120</strain>
    </source>
</reference>
<proteinExistence type="inferred from homology"/>
<dbReference type="SUPFAM" id="SSF54001">
    <property type="entry name" value="Cysteine proteinases"/>
    <property type="match status" value="1"/>
</dbReference>
<evidence type="ECO:0000256" key="3">
    <source>
        <dbReference type="ARBA" id="ARBA00022801"/>
    </source>
</evidence>
<dbReference type="Pfam" id="PF00877">
    <property type="entry name" value="NLPC_P60"/>
    <property type="match status" value="1"/>
</dbReference>
<protein>
    <submittedName>
        <fullName evidence="7">C40 family peptidase</fullName>
    </submittedName>
</protein>
<dbReference type="InterPro" id="IPR038765">
    <property type="entry name" value="Papain-like_cys_pep_sf"/>
</dbReference>
<accession>A0ABX1H9I5</accession>
<keyword evidence="8" id="KW-1185">Reference proteome</keyword>
<dbReference type="Proteomes" id="UP000772196">
    <property type="component" value="Unassembled WGS sequence"/>
</dbReference>
<keyword evidence="2" id="KW-0645">Protease</keyword>
<feature type="domain" description="NlpC/P60" evidence="6">
    <location>
        <begin position="82"/>
        <end position="156"/>
    </location>
</feature>
<sequence length="190" mass="20252">MQRTARALLPLAFSTALIAPLALAQGASAAPAEQHAAGQQGVRAQSGAEDAAAYSRTTTINRAKKWLTANGGHQVPYSQTKTWGGYRTDCSGYVSMALSLGKPGPNTVGLATSTYTKKIKMASLKKGDLIIDKTGGSTARHVVIFVKWSSSAHKSYKAYEQRGGHGTDYRTLSYGVGSDQYDAYRPKKYG</sequence>
<dbReference type="InterPro" id="IPR000064">
    <property type="entry name" value="NLP_P60_dom"/>
</dbReference>
<evidence type="ECO:0000256" key="1">
    <source>
        <dbReference type="ARBA" id="ARBA00007074"/>
    </source>
</evidence>
<gene>
    <name evidence="7" type="ORF">HFV08_27935</name>
</gene>
<dbReference type="EMBL" id="JAAWWP010000025">
    <property type="protein sequence ID" value="NKI45005.1"/>
    <property type="molecule type" value="Genomic_DNA"/>
</dbReference>
<dbReference type="RefSeq" id="WP_168543237.1">
    <property type="nucleotide sequence ID" value="NZ_JAAWWP010000025.1"/>
</dbReference>
<keyword evidence="4" id="KW-0788">Thiol protease</keyword>
<evidence type="ECO:0000256" key="2">
    <source>
        <dbReference type="ARBA" id="ARBA00022670"/>
    </source>
</evidence>
<evidence type="ECO:0000313" key="8">
    <source>
        <dbReference type="Proteomes" id="UP000772196"/>
    </source>
</evidence>
<dbReference type="Gene3D" id="3.90.1720.10">
    <property type="entry name" value="endopeptidase domain like (from Nostoc punctiforme)"/>
    <property type="match status" value="1"/>
</dbReference>
<evidence type="ECO:0000259" key="6">
    <source>
        <dbReference type="Pfam" id="PF00877"/>
    </source>
</evidence>
<feature type="chain" id="PRO_5046325242" evidence="5">
    <location>
        <begin position="30"/>
        <end position="190"/>
    </location>
</feature>
<evidence type="ECO:0000256" key="4">
    <source>
        <dbReference type="ARBA" id="ARBA00022807"/>
    </source>
</evidence>
<feature type="signal peptide" evidence="5">
    <location>
        <begin position="1"/>
        <end position="29"/>
    </location>
</feature>
<keyword evidence="3" id="KW-0378">Hydrolase</keyword>
<evidence type="ECO:0000256" key="5">
    <source>
        <dbReference type="SAM" id="SignalP"/>
    </source>
</evidence>
<name>A0ABX1H9I5_9ACTN</name>